<dbReference type="Proteomes" id="UP000789405">
    <property type="component" value="Unassembled WGS sequence"/>
</dbReference>
<proteinExistence type="predicted"/>
<evidence type="ECO:0000313" key="1">
    <source>
        <dbReference type="EMBL" id="CAG8732682.1"/>
    </source>
</evidence>
<reference evidence="1" key="1">
    <citation type="submission" date="2021-06" db="EMBL/GenBank/DDBJ databases">
        <authorList>
            <person name="Kallberg Y."/>
            <person name="Tangrot J."/>
            <person name="Rosling A."/>
        </authorList>
    </citation>
    <scope>NUCLEOTIDE SEQUENCE</scope>
    <source>
        <strain evidence="1">MA453B</strain>
    </source>
</reference>
<comment type="caution">
    <text evidence="1">The sequence shown here is derived from an EMBL/GenBank/DDBJ whole genome shotgun (WGS) entry which is preliminary data.</text>
</comment>
<keyword evidence="2" id="KW-1185">Reference proteome</keyword>
<dbReference type="EMBL" id="CAJVPY010012218">
    <property type="protein sequence ID" value="CAG8732682.1"/>
    <property type="molecule type" value="Genomic_DNA"/>
</dbReference>
<dbReference type="OrthoDB" id="2441102at2759"/>
<feature type="non-terminal residue" evidence="1">
    <location>
        <position position="1"/>
    </location>
</feature>
<evidence type="ECO:0000313" key="2">
    <source>
        <dbReference type="Proteomes" id="UP000789405"/>
    </source>
</evidence>
<protein>
    <submittedName>
        <fullName evidence="1">18314_t:CDS:1</fullName>
    </submittedName>
</protein>
<accession>A0A9N9NGP7</accession>
<organism evidence="1 2">
    <name type="scientific">Dentiscutata erythropus</name>
    <dbReference type="NCBI Taxonomy" id="1348616"/>
    <lineage>
        <taxon>Eukaryota</taxon>
        <taxon>Fungi</taxon>
        <taxon>Fungi incertae sedis</taxon>
        <taxon>Mucoromycota</taxon>
        <taxon>Glomeromycotina</taxon>
        <taxon>Glomeromycetes</taxon>
        <taxon>Diversisporales</taxon>
        <taxon>Gigasporaceae</taxon>
        <taxon>Dentiscutata</taxon>
    </lineage>
</organism>
<dbReference type="AlphaFoldDB" id="A0A9N9NGP7"/>
<gene>
    <name evidence="1" type="ORF">DERYTH_LOCUS15267</name>
</gene>
<name>A0A9N9NGP7_9GLOM</name>
<feature type="non-terminal residue" evidence="1">
    <location>
        <position position="90"/>
    </location>
</feature>
<sequence>MFSFTDQSNPVLNRVKKERKNKAIWNNDLYGACFGSSDLCMNLNYWTSNWNEYEHRITSSRYLNAEEYEVLAIYSCDSINSLMNIFLKIL</sequence>